<dbReference type="VEuPathDB" id="FungiDB:RhiirFUN_022683"/>
<reference evidence="1 3" key="3">
    <citation type="submission" date="2017-10" db="EMBL/GenBank/DDBJ databases">
        <title>Genome analyses suggest a sexual origin of heterokaryosis in a supposedly ancient asexual fungus.</title>
        <authorList>
            <person name="Corradi N."/>
            <person name="Sedzielewska K."/>
            <person name="Noel J."/>
            <person name="Charron P."/>
            <person name="Farinelli L."/>
            <person name="Marton T."/>
            <person name="Kruger M."/>
            <person name="Pelin A."/>
            <person name="Brachmann A."/>
            <person name="Corradi N."/>
        </authorList>
    </citation>
    <scope>NUCLEOTIDE SEQUENCE [LARGE SCALE GENOMIC DNA]</scope>
    <source>
        <strain evidence="1 3">A1</strain>
    </source>
</reference>
<accession>A0A2I1ETF1</accession>
<dbReference type="Proteomes" id="UP000232688">
    <property type="component" value="Unassembled WGS sequence"/>
</dbReference>
<gene>
    <name evidence="1" type="ORF">RhiirA1_532101</name>
    <name evidence="2" type="ORF">RhiirC2_769851</name>
</gene>
<name>A0A2I1ETF1_9GLOM</name>
<dbReference type="EMBL" id="LLXH01000175">
    <property type="protein sequence ID" value="PKC71282.1"/>
    <property type="molecule type" value="Genomic_DNA"/>
</dbReference>
<dbReference type="OrthoDB" id="2339407at2759"/>
<dbReference type="EMBL" id="LLXL01000069">
    <property type="protein sequence ID" value="PKK78787.1"/>
    <property type="molecule type" value="Genomic_DNA"/>
</dbReference>
<evidence type="ECO:0000313" key="4">
    <source>
        <dbReference type="Proteomes" id="UP000233469"/>
    </source>
</evidence>
<proteinExistence type="predicted"/>
<evidence type="ECO:0000313" key="2">
    <source>
        <dbReference type="EMBL" id="PKK78787.1"/>
    </source>
</evidence>
<evidence type="ECO:0000313" key="3">
    <source>
        <dbReference type="Proteomes" id="UP000232688"/>
    </source>
</evidence>
<dbReference type="AlphaFoldDB" id="A0A2I1ETF1"/>
<dbReference type="VEuPathDB" id="FungiDB:FUN_017370"/>
<dbReference type="Proteomes" id="UP000233469">
    <property type="component" value="Unassembled WGS sequence"/>
</dbReference>
<comment type="caution">
    <text evidence="1">The sequence shown here is derived from an EMBL/GenBank/DDBJ whole genome shotgun (WGS) entry which is preliminary data.</text>
</comment>
<evidence type="ECO:0000313" key="1">
    <source>
        <dbReference type="EMBL" id="PKC71282.1"/>
    </source>
</evidence>
<dbReference type="VEuPathDB" id="FungiDB:RhiirA1_532101"/>
<reference evidence="2 4" key="1">
    <citation type="submission" date="2016-04" db="EMBL/GenBank/DDBJ databases">
        <title>Genome analyses suggest a sexual origin of heterokaryosis in a supposedly ancient asexual fungus.</title>
        <authorList>
            <person name="Ropars J."/>
            <person name="Sedzielewska K."/>
            <person name="Noel J."/>
            <person name="Charron P."/>
            <person name="Farinelli L."/>
            <person name="Marton T."/>
            <person name="Kruger M."/>
            <person name="Pelin A."/>
            <person name="Brachmann A."/>
            <person name="Corradi N."/>
        </authorList>
    </citation>
    <scope>NUCLEOTIDE SEQUENCE [LARGE SCALE GENOMIC DNA]</scope>
    <source>
        <strain evidence="2 4">C2</strain>
    </source>
</reference>
<organism evidence="1 3">
    <name type="scientific">Rhizophagus irregularis</name>
    <dbReference type="NCBI Taxonomy" id="588596"/>
    <lineage>
        <taxon>Eukaryota</taxon>
        <taxon>Fungi</taxon>
        <taxon>Fungi incertae sedis</taxon>
        <taxon>Mucoromycota</taxon>
        <taxon>Glomeromycotina</taxon>
        <taxon>Glomeromycetes</taxon>
        <taxon>Glomerales</taxon>
        <taxon>Glomeraceae</taxon>
        <taxon>Rhizophagus</taxon>
    </lineage>
</organism>
<protein>
    <submittedName>
        <fullName evidence="1">Uncharacterized protein</fullName>
    </submittedName>
</protein>
<sequence>MKNLYGYILEDRSNHYNWNTPYPILTNFNDDILILPNNTLTTSQDRGARDHGYGNLHIFSTTPNIGSVNIIASVDTLIKNKLITVIGSGEYTNYLDEEYGDTANPNDVKVIMEKLGIDNLIYREFNASWNFYRKINSSFKDEEKREESNRRSSMWEEVKRWSSRFINLQETCEEEAKKIIEGGQPEKKYRKISKWLRGYKDNQIIAIL</sequence>
<reference evidence="3 4" key="2">
    <citation type="submission" date="2017-10" db="EMBL/GenBank/DDBJ databases">
        <title>Extensive intraspecific genome diversity in a model arbuscular mycorrhizal fungus.</title>
        <authorList>
            <person name="Chen E.C.H."/>
            <person name="Morin E."/>
            <person name="Baudet D."/>
            <person name="Noel J."/>
            <person name="Ndikumana S."/>
            <person name="Charron P."/>
            <person name="St-Onge C."/>
            <person name="Giorgi J."/>
            <person name="Grigoriev I.V."/>
            <person name="Roux C."/>
            <person name="Martin F.M."/>
            <person name="Corradi N."/>
        </authorList>
    </citation>
    <scope>NUCLEOTIDE SEQUENCE [LARGE SCALE GENOMIC DNA]</scope>
    <source>
        <strain evidence="1 3">A1</strain>
        <strain evidence="2 4">C2</strain>
    </source>
</reference>